<comment type="caution">
    <text evidence="1">The sequence shown here is derived from an EMBL/GenBank/DDBJ whole genome shotgun (WGS) entry which is preliminary data.</text>
</comment>
<dbReference type="RefSeq" id="WP_394339128.1">
    <property type="nucleotide sequence ID" value="NZ_LMVP01000011.1"/>
</dbReference>
<keyword evidence="2" id="KW-1185">Reference proteome</keyword>
<dbReference type="InterPro" id="IPR011254">
    <property type="entry name" value="Prismane-like_sf"/>
</dbReference>
<gene>
    <name evidence="1" type="ORF">ASJ81_14100</name>
</gene>
<organism evidence="1 2">
    <name type="scientific">Methanosarcina spelaei</name>
    <dbReference type="NCBI Taxonomy" id="1036679"/>
    <lineage>
        <taxon>Archaea</taxon>
        <taxon>Methanobacteriati</taxon>
        <taxon>Methanobacteriota</taxon>
        <taxon>Stenosarchaea group</taxon>
        <taxon>Methanomicrobia</taxon>
        <taxon>Methanosarcinales</taxon>
        <taxon>Methanosarcinaceae</taxon>
        <taxon>Methanosarcina</taxon>
    </lineage>
</organism>
<dbReference type="Proteomes" id="UP000218164">
    <property type="component" value="Unassembled WGS sequence"/>
</dbReference>
<sequence>MSAGKKRTYYTDFEKALPKDIVILTAGCAFPPESQHKEYHTRLDGFQLSSPLMLLKCWLKTSISYLYNRRRGYESAS</sequence>
<dbReference type="EMBL" id="LMVP01000011">
    <property type="protein sequence ID" value="PAV14372.1"/>
    <property type="molecule type" value="Genomic_DNA"/>
</dbReference>
<reference evidence="1 2" key="1">
    <citation type="journal article" date="2017" name="BMC Genomics">
        <title>Genomic analysis of methanogenic archaea reveals a shift towards energy conservation.</title>
        <authorList>
            <person name="Gilmore S.P."/>
            <person name="Henske J.K."/>
            <person name="Sexton J.A."/>
            <person name="Solomon K.V."/>
            <person name="Seppala S."/>
            <person name="Yoo J.I."/>
            <person name="Huyett L.M."/>
            <person name="Pressman A."/>
            <person name="Cogan J.Z."/>
            <person name="Kivenson V."/>
            <person name="Peng X."/>
            <person name="Tan Y."/>
            <person name="Valentine D.L."/>
            <person name="O'Malley M.A."/>
        </authorList>
    </citation>
    <scope>NUCLEOTIDE SEQUENCE [LARGE SCALE GENOMIC DNA]</scope>
    <source>
        <strain evidence="1 2">MC-15</strain>
    </source>
</reference>
<proteinExistence type="predicted"/>
<accession>A0A2A2HY91</accession>
<protein>
    <submittedName>
        <fullName evidence="1">Uncharacterized protein</fullName>
    </submittedName>
</protein>
<name>A0A2A2HY91_9EURY</name>
<dbReference type="SUPFAM" id="SSF56821">
    <property type="entry name" value="Prismane protein-like"/>
    <property type="match status" value="1"/>
</dbReference>
<dbReference type="AlphaFoldDB" id="A0A2A2HY91"/>
<dbReference type="GO" id="GO:0016491">
    <property type="term" value="F:oxidoreductase activity"/>
    <property type="evidence" value="ECO:0007669"/>
    <property type="project" value="InterPro"/>
</dbReference>
<evidence type="ECO:0000313" key="1">
    <source>
        <dbReference type="EMBL" id="PAV14372.1"/>
    </source>
</evidence>
<evidence type="ECO:0000313" key="2">
    <source>
        <dbReference type="Proteomes" id="UP000218164"/>
    </source>
</evidence>